<keyword evidence="2" id="KW-0472">Membrane</keyword>
<reference evidence="3 4" key="1">
    <citation type="submission" date="2016-10" db="EMBL/GenBank/DDBJ databases">
        <authorList>
            <person name="de Groot N.N."/>
        </authorList>
    </citation>
    <scope>NUCLEOTIDE SEQUENCE [LARGE SCALE GENOMIC DNA]</scope>
    <source>
        <strain evidence="3 4">CGMCC 1.6291</strain>
    </source>
</reference>
<keyword evidence="2" id="KW-0812">Transmembrane</keyword>
<feature type="transmembrane region" description="Helical" evidence="2">
    <location>
        <begin position="328"/>
        <end position="348"/>
    </location>
</feature>
<feature type="transmembrane region" description="Helical" evidence="2">
    <location>
        <begin position="12"/>
        <end position="31"/>
    </location>
</feature>
<dbReference type="OrthoDB" id="5411175at2"/>
<evidence type="ECO:0000256" key="1">
    <source>
        <dbReference type="SAM" id="MobiDB-lite"/>
    </source>
</evidence>
<evidence type="ECO:0000256" key="2">
    <source>
        <dbReference type="SAM" id="Phobius"/>
    </source>
</evidence>
<keyword evidence="2" id="KW-1133">Transmembrane helix</keyword>
<dbReference type="AlphaFoldDB" id="A0A1H8PYR1"/>
<dbReference type="RefSeq" id="WP_091639195.1">
    <property type="nucleotide sequence ID" value="NZ_FOEG01000001.1"/>
</dbReference>
<dbReference type="STRING" id="406100.SAMN04488052_101231"/>
<feature type="transmembrane region" description="Helical" evidence="2">
    <location>
        <begin position="244"/>
        <end position="267"/>
    </location>
</feature>
<feature type="region of interest" description="Disordered" evidence="1">
    <location>
        <begin position="464"/>
        <end position="504"/>
    </location>
</feature>
<keyword evidence="4" id="KW-1185">Reference proteome</keyword>
<evidence type="ECO:0000313" key="4">
    <source>
        <dbReference type="Proteomes" id="UP000199657"/>
    </source>
</evidence>
<accession>A0A1H8PYR1</accession>
<evidence type="ECO:0000313" key="3">
    <source>
        <dbReference type="EMBL" id="SEO46878.1"/>
    </source>
</evidence>
<dbReference type="EMBL" id="FOEG01000001">
    <property type="protein sequence ID" value="SEO46878.1"/>
    <property type="molecule type" value="Genomic_DNA"/>
</dbReference>
<feature type="transmembrane region" description="Helical" evidence="2">
    <location>
        <begin position="287"/>
        <end position="307"/>
    </location>
</feature>
<feature type="transmembrane region" description="Helical" evidence="2">
    <location>
        <begin position="409"/>
        <end position="429"/>
    </location>
</feature>
<proteinExistence type="predicted"/>
<dbReference type="Proteomes" id="UP000199657">
    <property type="component" value="Unassembled WGS sequence"/>
</dbReference>
<gene>
    <name evidence="3" type="ORF">SAMN04488052_101231</name>
</gene>
<feature type="transmembrane region" description="Helical" evidence="2">
    <location>
        <begin position="375"/>
        <end position="397"/>
    </location>
</feature>
<sequence length="504" mass="55552">MLADILYIWSDSPGLSLAIWLVIGITVLYLGRPHAHHVLRGTGRAIDGALRLAAASLRQLEKRVAKRNRDVLLAVGREEAEKAIEREFTRVNAIVERELSHYPALHRKLAETIEKIEGDYQASTDQAPLPPDWSELTSTISSLPSSGDPAVGKILENIREAVENSHKETLKAYQKSVNERHKILHGMQGDWRTVSTTMDKVQTTITGLEERAAAIDRHMANYEAMRREDDKAVHALTASSVTQFFIASLVLVIAAFGGLINFHLIALPMSEMVGGAAYIGSMRVSDIAALVIIMVEISMGIFLLEALQITKLFPMIGRMDDRMRKRMAIAAFTILFIFASIEASLAYMRDLLVMDQQALTQSLAGGAAAEAQFRWIPSVAQLLLGFILPFALAFVAIPLEAFINSLRTVLGLLVLGVVRVLPVVVRLAGGVASHLSKVLVSLYDLLIMLPLSIERMIAHRRETAHAVDEDDTDADTPAKPKTKRRRRASSDADTDDTQLTEREA</sequence>
<name>A0A1H8PYR1_9GAMM</name>
<organism evidence="3 4">
    <name type="scientific">Aquisalimonas asiatica</name>
    <dbReference type="NCBI Taxonomy" id="406100"/>
    <lineage>
        <taxon>Bacteria</taxon>
        <taxon>Pseudomonadati</taxon>
        <taxon>Pseudomonadota</taxon>
        <taxon>Gammaproteobacteria</taxon>
        <taxon>Chromatiales</taxon>
        <taxon>Ectothiorhodospiraceae</taxon>
        <taxon>Aquisalimonas</taxon>
    </lineage>
</organism>
<protein>
    <submittedName>
        <fullName evidence="3">Uncharacterized protein</fullName>
    </submittedName>
</protein>